<organism evidence="2 3">
    <name type="scientific">Streptomyces gamaensis</name>
    <dbReference type="NCBI Taxonomy" id="1763542"/>
    <lineage>
        <taxon>Bacteria</taxon>
        <taxon>Bacillati</taxon>
        <taxon>Actinomycetota</taxon>
        <taxon>Actinomycetes</taxon>
        <taxon>Kitasatosporales</taxon>
        <taxon>Streptomycetaceae</taxon>
        <taxon>Streptomyces</taxon>
    </lineage>
</organism>
<dbReference type="RefSeq" id="WP_390315168.1">
    <property type="nucleotide sequence ID" value="NZ_JBHSPB010000004.1"/>
</dbReference>
<comment type="caution">
    <text evidence="2">The sequence shown here is derived from an EMBL/GenBank/DDBJ whole genome shotgun (WGS) entry which is preliminary data.</text>
</comment>
<dbReference type="EMBL" id="JBHSPB010000004">
    <property type="protein sequence ID" value="MFC5720060.1"/>
    <property type="molecule type" value="Genomic_DNA"/>
</dbReference>
<keyword evidence="3" id="KW-1185">Reference proteome</keyword>
<gene>
    <name evidence="2" type="ORF">ACFP1Z_07745</name>
</gene>
<reference evidence="3" key="1">
    <citation type="journal article" date="2019" name="Int. J. Syst. Evol. Microbiol.">
        <title>The Global Catalogue of Microorganisms (GCM) 10K type strain sequencing project: providing services to taxonomists for standard genome sequencing and annotation.</title>
        <authorList>
            <consortium name="The Broad Institute Genomics Platform"/>
            <consortium name="The Broad Institute Genome Sequencing Center for Infectious Disease"/>
            <person name="Wu L."/>
            <person name="Ma J."/>
        </authorList>
    </citation>
    <scope>NUCLEOTIDE SEQUENCE [LARGE SCALE GENOMIC DNA]</scope>
    <source>
        <strain evidence="3">CGMCC 4.7304</strain>
    </source>
</reference>
<proteinExistence type="predicted"/>
<accession>A0ABW0Z123</accession>
<dbReference type="Proteomes" id="UP001596083">
    <property type="component" value="Unassembled WGS sequence"/>
</dbReference>
<sequence length="48" mass="5128">MRRRARQRRASAYREHAATGLGALTAALIVAAVCAAVWLAVTSVPAHR</sequence>
<keyword evidence="1" id="KW-1133">Transmembrane helix</keyword>
<protein>
    <recommendedName>
        <fullName evidence="4">Class F sortase</fullName>
    </recommendedName>
</protein>
<evidence type="ECO:0000256" key="1">
    <source>
        <dbReference type="SAM" id="Phobius"/>
    </source>
</evidence>
<evidence type="ECO:0000313" key="2">
    <source>
        <dbReference type="EMBL" id="MFC5720060.1"/>
    </source>
</evidence>
<keyword evidence="1" id="KW-0472">Membrane</keyword>
<name>A0ABW0Z123_9ACTN</name>
<keyword evidence="1" id="KW-0812">Transmembrane</keyword>
<evidence type="ECO:0000313" key="3">
    <source>
        <dbReference type="Proteomes" id="UP001596083"/>
    </source>
</evidence>
<evidence type="ECO:0008006" key="4">
    <source>
        <dbReference type="Google" id="ProtNLM"/>
    </source>
</evidence>
<feature type="transmembrane region" description="Helical" evidence="1">
    <location>
        <begin position="21"/>
        <end position="41"/>
    </location>
</feature>